<dbReference type="EMBL" id="BMGB01000001">
    <property type="protein sequence ID" value="GGA99502.1"/>
    <property type="molecule type" value="Genomic_DNA"/>
</dbReference>
<sequence>MTATALPRIVVVATGGTIAGSAASTTDTTGYRAGTSGVDALIDAVPEARSLADLRGEQFASIDSSDVTDEVLLALARRVDALLASPEVDGVVVTHGTDTLEESAYFLHLVLDSAKPVVFTGAMRPASALSADGPLNFYAAVAAASAPASIGQGVLVVLNDEIHSARDVSKSTSLRVDSFASAYGPLGVVVGGRVLYYRAVVRPHTTATEFRLGAVDALPKAAVVYAHSGLDDSVGELLAAARYAVIVHAGFGNGTVSTRMIEPLESARLAGSIVVRATRTGSGHVTAVGASRAEVNGWISVDDQNPQRARILACLALTVTRDHDEIQRIFDTY</sequence>
<evidence type="ECO:0000256" key="5">
    <source>
        <dbReference type="PIRSR" id="PIRSR001220-1"/>
    </source>
</evidence>
<evidence type="ECO:0000259" key="10">
    <source>
        <dbReference type="Pfam" id="PF00710"/>
    </source>
</evidence>
<dbReference type="EC" id="3.5.1.1" evidence="2"/>
<comment type="similarity">
    <text evidence="1 9">Belongs to the asparaginase 1 family.</text>
</comment>
<dbReference type="RefSeq" id="WP_188509788.1">
    <property type="nucleotide sequence ID" value="NZ_BMGB01000001.1"/>
</dbReference>
<organism evidence="12 13">
    <name type="scientific">Conyzicola nivalis</name>
    <dbReference type="NCBI Taxonomy" id="1477021"/>
    <lineage>
        <taxon>Bacteria</taxon>
        <taxon>Bacillati</taxon>
        <taxon>Actinomycetota</taxon>
        <taxon>Actinomycetes</taxon>
        <taxon>Micrococcales</taxon>
        <taxon>Microbacteriaceae</taxon>
        <taxon>Conyzicola</taxon>
    </lineage>
</organism>
<feature type="binding site" evidence="6">
    <location>
        <begin position="97"/>
        <end position="98"/>
    </location>
    <ligand>
        <name>substrate</name>
    </ligand>
</feature>
<dbReference type="AlphaFoldDB" id="A0A916SIP8"/>
<evidence type="ECO:0000256" key="1">
    <source>
        <dbReference type="ARBA" id="ARBA00010518"/>
    </source>
</evidence>
<feature type="binding site" evidence="6">
    <location>
        <position position="64"/>
    </location>
    <ligand>
        <name>substrate</name>
    </ligand>
</feature>
<dbReference type="CDD" id="cd08964">
    <property type="entry name" value="L-asparaginase_II"/>
    <property type="match status" value="1"/>
</dbReference>
<dbReference type="FunFam" id="3.40.50.1170:FF:000001">
    <property type="entry name" value="L-asparaginase 2"/>
    <property type="match status" value="1"/>
</dbReference>
<dbReference type="Pfam" id="PF17763">
    <property type="entry name" value="Asparaginase_C"/>
    <property type="match status" value="1"/>
</dbReference>
<evidence type="ECO:0000313" key="13">
    <source>
        <dbReference type="Proteomes" id="UP000606922"/>
    </source>
</evidence>
<dbReference type="Gene3D" id="3.40.50.40">
    <property type="match status" value="1"/>
</dbReference>
<dbReference type="Gene3D" id="3.40.50.1170">
    <property type="entry name" value="L-asparaginase, N-terminal domain"/>
    <property type="match status" value="1"/>
</dbReference>
<feature type="domain" description="L-asparaginase N-terminal" evidence="10">
    <location>
        <begin position="8"/>
        <end position="199"/>
    </location>
</feature>
<dbReference type="SFLD" id="SFLDS00057">
    <property type="entry name" value="Glutaminase/Asparaginase"/>
    <property type="match status" value="1"/>
</dbReference>
<dbReference type="InterPro" id="IPR004550">
    <property type="entry name" value="AsnASE_II"/>
</dbReference>
<evidence type="ECO:0000259" key="11">
    <source>
        <dbReference type="Pfam" id="PF17763"/>
    </source>
</evidence>
<dbReference type="PROSITE" id="PS51732">
    <property type="entry name" value="ASN_GLN_ASE_3"/>
    <property type="match status" value="1"/>
</dbReference>
<dbReference type="SUPFAM" id="SSF53774">
    <property type="entry name" value="Glutaminase/Asparaginase"/>
    <property type="match status" value="1"/>
</dbReference>
<reference evidence="12" key="2">
    <citation type="submission" date="2020-09" db="EMBL/GenBank/DDBJ databases">
        <authorList>
            <person name="Sun Q."/>
            <person name="Zhou Y."/>
        </authorList>
    </citation>
    <scope>NUCLEOTIDE SEQUENCE</scope>
    <source>
        <strain evidence="12">CGMCC 1.12813</strain>
    </source>
</reference>
<evidence type="ECO:0000256" key="9">
    <source>
        <dbReference type="RuleBase" id="RU004456"/>
    </source>
</evidence>
<evidence type="ECO:0000313" key="12">
    <source>
        <dbReference type="EMBL" id="GGA99502.1"/>
    </source>
</evidence>
<dbReference type="SMART" id="SM00870">
    <property type="entry name" value="Asparaginase"/>
    <property type="match status" value="1"/>
</dbReference>
<dbReference type="InterPro" id="IPR020827">
    <property type="entry name" value="Asparaginase/glutaminase_AS1"/>
</dbReference>
<dbReference type="PROSITE" id="PS00144">
    <property type="entry name" value="ASN_GLN_ASE_1"/>
    <property type="match status" value="1"/>
</dbReference>
<dbReference type="PANTHER" id="PTHR11707">
    <property type="entry name" value="L-ASPARAGINASE"/>
    <property type="match status" value="1"/>
</dbReference>
<gene>
    <name evidence="12" type="ORF">GCM10010979_12450</name>
</gene>
<dbReference type="NCBIfam" id="TIGR00520">
    <property type="entry name" value="asnASE_II"/>
    <property type="match status" value="1"/>
</dbReference>
<name>A0A916SIP8_9MICO</name>
<dbReference type="PIRSF" id="PIRSF500176">
    <property type="entry name" value="L_ASNase"/>
    <property type="match status" value="1"/>
</dbReference>
<evidence type="ECO:0000256" key="2">
    <source>
        <dbReference type="ARBA" id="ARBA00012920"/>
    </source>
</evidence>
<keyword evidence="13" id="KW-1185">Reference proteome</keyword>
<dbReference type="InterPro" id="IPR036152">
    <property type="entry name" value="Asp/glu_Ase-like_sf"/>
</dbReference>
<dbReference type="PROSITE" id="PS00917">
    <property type="entry name" value="ASN_GLN_ASE_2"/>
    <property type="match status" value="1"/>
</dbReference>
<evidence type="ECO:0000256" key="7">
    <source>
        <dbReference type="PROSITE-ProRule" id="PRU10099"/>
    </source>
</evidence>
<dbReference type="GO" id="GO:0004067">
    <property type="term" value="F:asparaginase activity"/>
    <property type="evidence" value="ECO:0007669"/>
    <property type="project" value="UniProtKB-UniRule"/>
</dbReference>
<reference evidence="12" key="1">
    <citation type="journal article" date="2014" name="Int. J. Syst. Evol. Microbiol.">
        <title>Complete genome sequence of Corynebacterium casei LMG S-19264T (=DSM 44701T), isolated from a smear-ripened cheese.</title>
        <authorList>
            <consortium name="US DOE Joint Genome Institute (JGI-PGF)"/>
            <person name="Walter F."/>
            <person name="Albersmeier A."/>
            <person name="Kalinowski J."/>
            <person name="Ruckert C."/>
        </authorList>
    </citation>
    <scope>NUCLEOTIDE SEQUENCE</scope>
    <source>
        <strain evidence="12">CGMCC 1.12813</strain>
    </source>
</reference>
<dbReference type="Pfam" id="PF00710">
    <property type="entry name" value="Asparaginase"/>
    <property type="match status" value="1"/>
</dbReference>
<evidence type="ECO:0000256" key="8">
    <source>
        <dbReference type="PROSITE-ProRule" id="PRU10100"/>
    </source>
</evidence>
<proteinExistence type="inferred from homology"/>
<dbReference type="InterPro" id="IPR027474">
    <property type="entry name" value="L-asparaginase_N"/>
</dbReference>
<accession>A0A916SIP8</accession>
<dbReference type="InterPro" id="IPR040919">
    <property type="entry name" value="Asparaginase_C"/>
</dbReference>
<dbReference type="InterPro" id="IPR027475">
    <property type="entry name" value="Asparaginase/glutaminase_AS2"/>
</dbReference>
<dbReference type="Proteomes" id="UP000606922">
    <property type="component" value="Unassembled WGS sequence"/>
</dbReference>
<feature type="active site" evidence="8">
    <location>
        <position position="97"/>
    </location>
</feature>
<keyword evidence="3" id="KW-0378">Hydrolase</keyword>
<dbReference type="InterPro" id="IPR006034">
    <property type="entry name" value="Asparaginase/glutaminase-like"/>
</dbReference>
<evidence type="ECO:0000256" key="4">
    <source>
        <dbReference type="ARBA" id="ARBA00049366"/>
    </source>
</evidence>
<comment type="caution">
    <text evidence="12">The sequence shown here is derived from an EMBL/GenBank/DDBJ whole genome shotgun (WGS) entry which is preliminary data.</text>
</comment>
<feature type="active site" description="O-isoaspartyl threonine intermediate" evidence="5">
    <location>
        <position position="17"/>
    </location>
</feature>
<dbReference type="InterPro" id="IPR037152">
    <property type="entry name" value="L-asparaginase_N_sf"/>
</dbReference>
<feature type="domain" description="Asparaginase/glutaminase C-terminal" evidence="11">
    <location>
        <begin position="222"/>
        <end position="330"/>
    </location>
</feature>
<dbReference type="GO" id="GO:0006528">
    <property type="term" value="P:asparagine metabolic process"/>
    <property type="evidence" value="ECO:0007669"/>
    <property type="project" value="InterPro"/>
</dbReference>
<evidence type="ECO:0000256" key="6">
    <source>
        <dbReference type="PIRSR" id="PIRSR001220-2"/>
    </source>
</evidence>
<dbReference type="InterPro" id="IPR027473">
    <property type="entry name" value="L-asparaginase_C"/>
</dbReference>
<feature type="active site" evidence="7">
    <location>
        <position position="17"/>
    </location>
</feature>
<evidence type="ECO:0000256" key="3">
    <source>
        <dbReference type="ARBA" id="ARBA00022801"/>
    </source>
</evidence>
<comment type="catalytic activity">
    <reaction evidence="4">
        <text>L-asparagine + H2O = L-aspartate + NH4(+)</text>
        <dbReference type="Rhea" id="RHEA:21016"/>
        <dbReference type="ChEBI" id="CHEBI:15377"/>
        <dbReference type="ChEBI" id="CHEBI:28938"/>
        <dbReference type="ChEBI" id="CHEBI:29991"/>
        <dbReference type="ChEBI" id="CHEBI:58048"/>
        <dbReference type="EC" id="3.5.1.1"/>
    </reaction>
</comment>
<protein>
    <recommendedName>
        <fullName evidence="2">asparaginase</fullName>
        <ecNumber evidence="2">3.5.1.1</ecNumber>
    </recommendedName>
</protein>
<dbReference type="PRINTS" id="PR00139">
    <property type="entry name" value="ASNGLNASE"/>
</dbReference>
<dbReference type="PANTHER" id="PTHR11707:SF28">
    <property type="entry name" value="60 KDA LYSOPHOSPHOLIPASE"/>
    <property type="match status" value="1"/>
</dbReference>
<dbReference type="PIRSF" id="PIRSF001220">
    <property type="entry name" value="L-ASNase_gatD"/>
    <property type="match status" value="1"/>
</dbReference>